<dbReference type="InterPro" id="IPR016181">
    <property type="entry name" value="Acyl_CoA_acyltransferase"/>
</dbReference>
<dbReference type="OrthoDB" id="64477at2759"/>
<keyword evidence="2" id="KW-0012">Acyltransferase</keyword>
<keyword evidence="3" id="KW-1185">Reference proteome</keyword>
<gene>
    <name evidence="2" type="ORF">LEL_10092</name>
</gene>
<protein>
    <submittedName>
        <fullName evidence="2">Acyl-CoA N-acyltransferase</fullName>
    </submittedName>
</protein>
<dbReference type="GO" id="GO:0016747">
    <property type="term" value="F:acyltransferase activity, transferring groups other than amino-acyl groups"/>
    <property type="evidence" value="ECO:0007669"/>
    <property type="project" value="InterPro"/>
</dbReference>
<dbReference type="AlphaFoldDB" id="A0A168AUM3"/>
<evidence type="ECO:0000313" key="3">
    <source>
        <dbReference type="Proteomes" id="UP000076881"/>
    </source>
</evidence>
<dbReference type="SUPFAM" id="SSF55729">
    <property type="entry name" value="Acyl-CoA N-acyltransferases (Nat)"/>
    <property type="match status" value="1"/>
</dbReference>
<sequence length="153" mass="17273">MTSMQVMTDSFRNVFKSERLVYTALDETDRCKDFWWKCRGDNLVNRSLIEPRRPAPPSRAASDKNLGERVTASKPYLAVLVCLPAAADAEEPEPIGFVVLGKSFPDCAEYSLGFLQEHQNKGYGREAIRWAANYAFTWCNLHRYGVCAGVENT</sequence>
<organism evidence="2 3">
    <name type="scientific">Akanthomyces lecanii RCEF 1005</name>
    <dbReference type="NCBI Taxonomy" id="1081108"/>
    <lineage>
        <taxon>Eukaryota</taxon>
        <taxon>Fungi</taxon>
        <taxon>Dikarya</taxon>
        <taxon>Ascomycota</taxon>
        <taxon>Pezizomycotina</taxon>
        <taxon>Sordariomycetes</taxon>
        <taxon>Hypocreomycetidae</taxon>
        <taxon>Hypocreales</taxon>
        <taxon>Cordycipitaceae</taxon>
        <taxon>Akanthomyces</taxon>
        <taxon>Cordyceps confragosa</taxon>
    </lineage>
</organism>
<evidence type="ECO:0000313" key="2">
    <source>
        <dbReference type="EMBL" id="OAA69216.1"/>
    </source>
</evidence>
<dbReference type="Proteomes" id="UP000076881">
    <property type="component" value="Unassembled WGS sequence"/>
</dbReference>
<keyword evidence="2" id="KW-0808">Transferase</keyword>
<dbReference type="Gene3D" id="3.40.630.30">
    <property type="match status" value="1"/>
</dbReference>
<comment type="caution">
    <text evidence="2">The sequence shown here is derived from an EMBL/GenBank/DDBJ whole genome shotgun (WGS) entry which is preliminary data.</text>
</comment>
<dbReference type="EMBL" id="AZHF01000011">
    <property type="protein sequence ID" value="OAA69216.1"/>
    <property type="molecule type" value="Genomic_DNA"/>
</dbReference>
<proteinExistence type="predicted"/>
<dbReference type="Pfam" id="PF00583">
    <property type="entry name" value="Acetyltransf_1"/>
    <property type="match status" value="1"/>
</dbReference>
<accession>A0A168AUM3</accession>
<evidence type="ECO:0000259" key="1">
    <source>
        <dbReference type="Pfam" id="PF00583"/>
    </source>
</evidence>
<name>A0A168AUM3_CORDF</name>
<reference evidence="2 3" key="1">
    <citation type="journal article" date="2016" name="Genome Biol. Evol.">
        <title>Divergent and convergent evolution of fungal pathogenicity.</title>
        <authorList>
            <person name="Shang Y."/>
            <person name="Xiao G."/>
            <person name="Zheng P."/>
            <person name="Cen K."/>
            <person name="Zhan S."/>
            <person name="Wang C."/>
        </authorList>
    </citation>
    <scope>NUCLEOTIDE SEQUENCE [LARGE SCALE GENOMIC DNA]</scope>
    <source>
        <strain evidence="2 3">RCEF 1005</strain>
    </source>
</reference>
<feature type="domain" description="N-acetyltransferase" evidence="1">
    <location>
        <begin position="88"/>
        <end position="144"/>
    </location>
</feature>
<dbReference type="CDD" id="cd04301">
    <property type="entry name" value="NAT_SF"/>
    <property type="match status" value="1"/>
</dbReference>
<dbReference type="InterPro" id="IPR000182">
    <property type="entry name" value="GNAT_dom"/>
</dbReference>